<sequence>MLAHLQKQIGNVAANESEIARVERNGVGAHPGKQAVVHRRRELLKQGFALALEALAVDDVRAVFPHLDHLRNQLRRVLQIDVDDDQSTALCRIHTAGHRELVAKVAGEREYLYLLVLIGKLAQLRERIVTTAVVDVDDFIGVSGALHRRVHPRKRILEHFLLVEYGNHKGQHLLLLRVHLSLLQRSVRPAKRHRRVLVPSLLYYSVF</sequence>
<proteinExistence type="predicted"/>
<accession>A0A645EL71</accession>
<organism evidence="1">
    <name type="scientific">bioreactor metagenome</name>
    <dbReference type="NCBI Taxonomy" id="1076179"/>
    <lineage>
        <taxon>unclassified sequences</taxon>
        <taxon>metagenomes</taxon>
        <taxon>ecological metagenomes</taxon>
    </lineage>
</organism>
<evidence type="ECO:0000313" key="1">
    <source>
        <dbReference type="EMBL" id="MPN02758.1"/>
    </source>
</evidence>
<gene>
    <name evidence="1" type="ORF">SDC9_149974</name>
</gene>
<name>A0A645EL71_9ZZZZ</name>
<dbReference type="AlphaFoldDB" id="A0A645EL71"/>
<dbReference type="EMBL" id="VSSQ01048708">
    <property type="protein sequence ID" value="MPN02758.1"/>
    <property type="molecule type" value="Genomic_DNA"/>
</dbReference>
<reference evidence="1" key="1">
    <citation type="submission" date="2019-08" db="EMBL/GenBank/DDBJ databases">
        <authorList>
            <person name="Kucharzyk K."/>
            <person name="Murdoch R.W."/>
            <person name="Higgins S."/>
            <person name="Loffler F."/>
        </authorList>
    </citation>
    <scope>NUCLEOTIDE SEQUENCE</scope>
</reference>
<protein>
    <submittedName>
        <fullName evidence="1">Uncharacterized protein</fullName>
    </submittedName>
</protein>
<comment type="caution">
    <text evidence="1">The sequence shown here is derived from an EMBL/GenBank/DDBJ whole genome shotgun (WGS) entry which is preliminary data.</text>
</comment>